<dbReference type="Pfam" id="PF05199">
    <property type="entry name" value="GMC_oxred_C"/>
    <property type="match status" value="1"/>
</dbReference>
<dbReference type="OrthoDB" id="9785276at2"/>
<dbReference type="Gene3D" id="3.50.50.60">
    <property type="entry name" value="FAD/NAD(P)-binding domain"/>
    <property type="match status" value="1"/>
</dbReference>
<reference evidence="4 5" key="1">
    <citation type="submission" date="2017-03" db="EMBL/GenBank/DDBJ databases">
        <title>Genome analysis of Rhizobial strains effectives or ineffectives for nitrogen fixation isolated from bean seeds.</title>
        <authorList>
            <person name="Peralta H."/>
            <person name="Aguilar-Vera A."/>
            <person name="Mora Y."/>
            <person name="Vargas-Lagunas C."/>
            <person name="Girard L."/>
            <person name="Mora J."/>
        </authorList>
    </citation>
    <scope>NUCLEOTIDE SEQUENCE [LARGE SCALE GENOMIC DNA]</scope>
    <source>
        <strain evidence="4 5">CCGM3</strain>
    </source>
</reference>
<protein>
    <submittedName>
        <fullName evidence="4">Glucose-methanol-choline oxidoreductase</fullName>
    </submittedName>
</protein>
<sequence>MEAASGIGGEEFDYIVVGAGAGGGTVAARLAEAGYRVLVLEAGEDPRSAGGESLADEYDVPAFHPFASENPAIAWNFRVRHSSDAEDVLYPRASAIGGCTAHNAMIFIQPHDVDWDGIAALTGDETWSAKAMQRYFAMIENCRHRPIWRALSQIGIRKTGHGWGGWLQTERALPLQAVMDNLLRATLFTSAVAAIATSKQPLAALRALLGGRADANDRSMVRRGTEGLFYTPLSTAGRRRVGTRERLLQVAKDHPSHLRLETSTLVSRVLFDADNRATGVSFLKGRGLYRACPSPSSEKGNYREAHARLGVILAGGAFNTPQLLMLSGVGPAAHLEEHGIPVRVDLQGVGQNLQDRYEIGVVNRIRWPWKALKGARFKRGDPLYEEWLNERSGMYTSNGAAMAVVRRSTPDRDVPDLFTMALLADFRGYFPGYSELVSARQNVLTWAVLKAHTENRAGVVTLRSPDPRDPPLVDFRYFEEGSGDAASDLKAVVAGIRFARRLSRLFKALGLVVAEETPGEELQSDDQLARHVRANAWGHHASCTCPIGPREQGGVLDRRLGVHGTKGLYVADASVFPRIPGFFIASAVCMVGEKAAEMIRQGESHWLETRL</sequence>
<dbReference type="InterPro" id="IPR012132">
    <property type="entry name" value="GMC_OxRdtase"/>
</dbReference>
<name>A0A370KIB2_9HYPH</name>
<keyword evidence="2" id="KW-0274">FAD</keyword>
<accession>A0A370KIB2</accession>
<dbReference type="SUPFAM" id="SSF54373">
    <property type="entry name" value="FAD-linked reductases, C-terminal domain"/>
    <property type="match status" value="1"/>
</dbReference>
<dbReference type="GO" id="GO:0050660">
    <property type="term" value="F:flavin adenine dinucleotide binding"/>
    <property type="evidence" value="ECO:0007669"/>
    <property type="project" value="InterPro"/>
</dbReference>
<keyword evidence="2" id="KW-0285">Flavoprotein</keyword>
<dbReference type="InterPro" id="IPR000172">
    <property type="entry name" value="GMC_OxRdtase_N"/>
</dbReference>
<dbReference type="SUPFAM" id="SSF51905">
    <property type="entry name" value="FAD/NAD(P)-binding domain"/>
    <property type="match status" value="1"/>
</dbReference>
<comment type="caution">
    <text evidence="4">The sequence shown here is derived from an EMBL/GenBank/DDBJ whole genome shotgun (WGS) entry which is preliminary data.</text>
</comment>
<proteinExistence type="inferred from homology"/>
<dbReference type="InterPro" id="IPR007867">
    <property type="entry name" value="GMC_OxRtase_C"/>
</dbReference>
<comment type="cofactor">
    <cofactor evidence="2">
        <name>FAD</name>
        <dbReference type="ChEBI" id="CHEBI:57692"/>
    </cofactor>
</comment>
<dbReference type="Pfam" id="PF00732">
    <property type="entry name" value="GMC_oxred_N"/>
    <property type="match status" value="1"/>
</dbReference>
<dbReference type="PIRSF" id="PIRSF000137">
    <property type="entry name" value="Alcohol_oxidase"/>
    <property type="match status" value="1"/>
</dbReference>
<dbReference type="PANTHER" id="PTHR11552:SF213">
    <property type="entry name" value="DEHYDROGENASE, PUTATIVE-RELATED"/>
    <property type="match status" value="1"/>
</dbReference>
<feature type="binding site" evidence="2">
    <location>
        <position position="266"/>
    </location>
    <ligand>
        <name>FAD</name>
        <dbReference type="ChEBI" id="CHEBI:57692"/>
    </ligand>
</feature>
<evidence type="ECO:0000313" key="4">
    <source>
        <dbReference type="EMBL" id="RDJ05611.1"/>
    </source>
</evidence>
<dbReference type="EMBL" id="NAAC01000031">
    <property type="protein sequence ID" value="RDJ05611.1"/>
    <property type="molecule type" value="Genomic_DNA"/>
</dbReference>
<gene>
    <name evidence="4" type="ORF">B5K06_24420</name>
</gene>
<dbReference type="RefSeq" id="WP_114714884.1">
    <property type="nucleotide sequence ID" value="NZ_KZ857266.1"/>
</dbReference>
<dbReference type="InterPro" id="IPR036188">
    <property type="entry name" value="FAD/NAD-bd_sf"/>
</dbReference>
<dbReference type="PANTHER" id="PTHR11552">
    <property type="entry name" value="GLUCOSE-METHANOL-CHOLINE GMC OXIDOREDUCTASE"/>
    <property type="match status" value="1"/>
</dbReference>
<evidence type="ECO:0000256" key="1">
    <source>
        <dbReference type="ARBA" id="ARBA00010790"/>
    </source>
</evidence>
<evidence type="ECO:0000259" key="3">
    <source>
        <dbReference type="PROSITE" id="PS00624"/>
    </source>
</evidence>
<evidence type="ECO:0000313" key="5">
    <source>
        <dbReference type="Proteomes" id="UP000254939"/>
    </source>
</evidence>
<dbReference type="GO" id="GO:0016614">
    <property type="term" value="F:oxidoreductase activity, acting on CH-OH group of donors"/>
    <property type="evidence" value="ECO:0007669"/>
    <property type="project" value="InterPro"/>
</dbReference>
<comment type="similarity">
    <text evidence="1">Belongs to the GMC oxidoreductase family.</text>
</comment>
<dbReference type="AlphaFoldDB" id="A0A370KIB2"/>
<evidence type="ECO:0000256" key="2">
    <source>
        <dbReference type="PIRSR" id="PIRSR000137-2"/>
    </source>
</evidence>
<dbReference type="PROSITE" id="PS00624">
    <property type="entry name" value="GMC_OXRED_2"/>
    <property type="match status" value="1"/>
</dbReference>
<feature type="domain" description="Glucose-methanol-choline oxidoreductase N-terminal" evidence="3">
    <location>
        <begin position="316"/>
        <end position="330"/>
    </location>
</feature>
<dbReference type="Proteomes" id="UP000254939">
    <property type="component" value="Unassembled WGS sequence"/>
</dbReference>
<organism evidence="4 5">
    <name type="scientific">Rhizobium grahamii</name>
    <dbReference type="NCBI Taxonomy" id="1120045"/>
    <lineage>
        <taxon>Bacteria</taxon>
        <taxon>Pseudomonadati</taxon>
        <taxon>Pseudomonadota</taxon>
        <taxon>Alphaproteobacteria</taxon>
        <taxon>Hyphomicrobiales</taxon>
        <taxon>Rhizobiaceae</taxon>
        <taxon>Rhizobium/Agrobacterium group</taxon>
        <taxon>Rhizobium</taxon>
    </lineage>
</organism>
<dbReference type="Gene3D" id="3.30.560.10">
    <property type="entry name" value="Glucose Oxidase, domain 3"/>
    <property type="match status" value="1"/>
</dbReference>